<protein>
    <submittedName>
        <fullName evidence="2">Uncharacterized protein</fullName>
    </submittedName>
</protein>
<gene>
    <name evidence="2" type="ORF">UFOVP723_133</name>
</gene>
<dbReference type="EMBL" id="LR796697">
    <property type="protein sequence ID" value="CAB4160302.1"/>
    <property type="molecule type" value="Genomic_DNA"/>
</dbReference>
<proteinExistence type="predicted"/>
<organism evidence="2">
    <name type="scientific">uncultured Caudovirales phage</name>
    <dbReference type="NCBI Taxonomy" id="2100421"/>
    <lineage>
        <taxon>Viruses</taxon>
        <taxon>Duplodnaviria</taxon>
        <taxon>Heunggongvirae</taxon>
        <taxon>Uroviricota</taxon>
        <taxon>Caudoviricetes</taxon>
        <taxon>Peduoviridae</taxon>
        <taxon>Maltschvirus</taxon>
        <taxon>Maltschvirus maltsch</taxon>
    </lineage>
</organism>
<name>A0A6J5NNJ9_9CAUD</name>
<evidence type="ECO:0000313" key="2">
    <source>
        <dbReference type="EMBL" id="CAB4160302.1"/>
    </source>
</evidence>
<evidence type="ECO:0000256" key="1">
    <source>
        <dbReference type="SAM" id="MobiDB-lite"/>
    </source>
</evidence>
<reference evidence="2" key="1">
    <citation type="submission" date="2020-04" db="EMBL/GenBank/DDBJ databases">
        <authorList>
            <person name="Chiriac C."/>
            <person name="Salcher M."/>
            <person name="Ghai R."/>
            <person name="Kavagutti S V."/>
        </authorList>
    </citation>
    <scope>NUCLEOTIDE SEQUENCE</scope>
</reference>
<feature type="region of interest" description="Disordered" evidence="1">
    <location>
        <begin position="33"/>
        <end position="80"/>
    </location>
</feature>
<feature type="compositionally biased region" description="Basic and acidic residues" evidence="1">
    <location>
        <begin position="33"/>
        <end position="54"/>
    </location>
</feature>
<accession>A0A6J5NNJ9</accession>
<sequence>MALKLKSLLEGYAWERKADGSLPTLKDSIAVHEANKAKKEPRWQDNDGDGKWYEPEDLNEYGEDEFDRNPEMYGGGKSSREYAGIPSELVEKIEDCVERLMQNLSTNSNVPNAEKTMILKELVKISDLIDTLQDEL</sequence>
<feature type="compositionally biased region" description="Acidic residues" evidence="1">
    <location>
        <begin position="55"/>
        <end position="66"/>
    </location>
</feature>